<protein>
    <recommendedName>
        <fullName evidence="3">Lipoprotein</fullName>
    </recommendedName>
</protein>
<accession>A0A1I0MH82</accession>
<dbReference type="RefSeq" id="WP_131801544.1">
    <property type="nucleotide sequence ID" value="NZ_FOIZ01000001.1"/>
</dbReference>
<reference evidence="1 2" key="1">
    <citation type="submission" date="2016-10" db="EMBL/GenBank/DDBJ databases">
        <authorList>
            <person name="de Groot N.N."/>
        </authorList>
    </citation>
    <scope>NUCLEOTIDE SEQUENCE [LARGE SCALE GENOMIC DNA]</scope>
    <source>
        <strain evidence="1 2">DSM 17925</strain>
    </source>
</reference>
<dbReference type="EMBL" id="FOIZ01000001">
    <property type="protein sequence ID" value="SEV87659.1"/>
    <property type="molecule type" value="Genomic_DNA"/>
</dbReference>
<evidence type="ECO:0000313" key="1">
    <source>
        <dbReference type="EMBL" id="SEV87659.1"/>
    </source>
</evidence>
<keyword evidence="2" id="KW-1185">Reference proteome</keyword>
<proteinExistence type="predicted"/>
<sequence length="127" mass="13356">MRLPVFVGALALAACSAEDVVRSAYPDRQIIDFPTSDGLSVVSYACAPGDNDAATMARATEAHIFVERNIDAAAEIFANRIVSGVETGEGELSTSIGAASGLNANAERITDAAEERYQCLLFDERAA</sequence>
<name>A0A1I0MH82_9RHOB</name>
<evidence type="ECO:0000313" key="2">
    <source>
        <dbReference type="Proteomes" id="UP000199167"/>
    </source>
</evidence>
<dbReference type="STRING" id="364200.SAMN04488515_0011"/>
<dbReference type="PROSITE" id="PS51257">
    <property type="entry name" value="PROKAR_LIPOPROTEIN"/>
    <property type="match status" value="1"/>
</dbReference>
<dbReference type="Proteomes" id="UP000199167">
    <property type="component" value="Unassembled WGS sequence"/>
</dbReference>
<dbReference type="AlphaFoldDB" id="A0A1I0MH82"/>
<gene>
    <name evidence="1" type="ORF">SAMN04488515_0011</name>
</gene>
<evidence type="ECO:0008006" key="3">
    <source>
        <dbReference type="Google" id="ProtNLM"/>
    </source>
</evidence>
<organism evidence="1 2">
    <name type="scientific">Cognatiyoonia koreensis</name>
    <dbReference type="NCBI Taxonomy" id="364200"/>
    <lineage>
        <taxon>Bacteria</taxon>
        <taxon>Pseudomonadati</taxon>
        <taxon>Pseudomonadota</taxon>
        <taxon>Alphaproteobacteria</taxon>
        <taxon>Rhodobacterales</taxon>
        <taxon>Paracoccaceae</taxon>
        <taxon>Cognatiyoonia</taxon>
    </lineage>
</organism>